<feature type="transmembrane region" description="Helical" evidence="6">
    <location>
        <begin position="99"/>
        <end position="117"/>
    </location>
</feature>
<feature type="transmembrane region" description="Helical" evidence="6">
    <location>
        <begin position="124"/>
        <end position="142"/>
    </location>
</feature>
<feature type="transmembrane region" description="Helical" evidence="6">
    <location>
        <begin position="73"/>
        <end position="93"/>
    </location>
</feature>
<protein>
    <submittedName>
        <fullName evidence="8">DMT family transporter</fullName>
    </submittedName>
</protein>
<evidence type="ECO:0000313" key="9">
    <source>
        <dbReference type="Proteomes" id="UP000782610"/>
    </source>
</evidence>
<evidence type="ECO:0000259" key="7">
    <source>
        <dbReference type="Pfam" id="PF00892"/>
    </source>
</evidence>
<feature type="transmembrane region" description="Helical" evidence="6">
    <location>
        <begin position="179"/>
        <end position="200"/>
    </location>
</feature>
<dbReference type="InterPro" id="IPR000620">
    <property type="entry name" value="EamA_dom"/>
</dbReference>
<dbReference type="EMBL" id="JACRAF010000026">
    <property type="protein sequence ID" value="MBI4921987.1"/>
    <property type="molecule type" value="Genomic_DNA"/>
</dbReference>
<comment type="similarity">
    <text evidence="2">Belongs to the drug/metabolite transporter (DMT) superfamily. 10 TMS drug/metabolite exporter (DME) (TC 2.A.7.3) family.</text>
</comment>
<feature type="transmembrane region" description="Helical" evidence="6">
    <location>
        <begin position="239"/>
        <end position="259"/>
    </location>
</feature>
<evidence type="ECO:0000256" key="3">
    <source>
        <dbReference type="ARBA" id="ARBA00022692"/>
    </source>
</evidence>
<keyword evidence="3 6" id="KW-0812">Transmembrane</keyword>
<keyword evidence="5 6" id="KW-0472">Membrane</keyword>
<evidence type="ECO:0000256" key="4">
    <source>
        <dbReference type="ARBA" id="ARBA00022989"/>
    </source>
</evidence>
<reference evidence="8" key="1">
    <citation type="submission" date="2020-07" db="EMBL/GenBank/DDBJ databases">
        <title>Huge and variable diversity of episymbiotic CPR bacteria and DPANN archaea in groundwater ecosystems.</title>
        <authorList>
            <person name="He C.Y."/>
            <person name="Keren R."/>
            <person name="Whittaker M."/>
            <person name="Farag I.F."/>
            <person name="Doudna J."/>
            <person name="Cate J.H.D."/>
            <person name="Banfield J.F."/>
        </authorList>
    </citation>
    <scope>NUCLEOTIDE SEQUENCE</scope>
    <source>
        <strain evidence="8">NC_groundwater_1586_Pr3_B-0.1um_66_15</strain>
    </source>
</reference>
<name>A0A933L2N5_9HYPH</name>
<evidence type="ECO:0000256" key="1">
    <source>
        <dbReference type="ARBA" id="ARBA00004141"/>
    </source>
</evidence>
<dbReference type="GO" id="GO:0016020">
    <property type="term" value="C:membrane"/>
    <property type="evidence" value="ECO:0007669"/>
    <property type="project" value="UniProtKB-SubCell"/>
</dbReference>
<feature type="transmembrane region" description="Helical" evidence="6">
    <location>
        <begin position="265"/>
        <end position="284"/>
    </location>
</feature>
<evidence type="ECO:0000256" key="5">
    <source>
        <dbReference type="ARBA" id="ARBA00023136"/>
    </source>
</evidence>
<keyword evidence="4 6" id="KW-1133">Transmembrane helix</keyword>
<evidence type="ECO:0000256" key="2">
    <source>
        <dbReference type="ARBA" id="ARBA00009853"/>
    </source>
</evidence>
<dbReference type="PANTHER" id="PTHR22911:SF6">
    <property type="entry name" value="SOLUTE CARRIER FAMILY 35 MEMBER G1"/>
    <property type="match status" value="1"/>
</dbReference>
<evidence type="ECO:0000256" key="6">
    <source>
        <dbReference type="SAM" id="Phobius"/>
    </source>
</evidence>
<feature type="transmembrane region" description="Helical" evidence="6">
    <location>
        <begin position="43"/>
        <end position="61"/>
    </location>
</feature>
<evidence type="ECO:0000313" key="8">
    <source>
        <dbReference type="EMBL" id="MBI4921987.1"/>
    </source>
</evidence>
<gene>
    <name evidence="8" type="ORF">HY834_09580</name>
</gene>
<feature type="transmembrane region" description="Helical" evidence="6">
    <location>
        <begin position="148"/>
        <end position="167"/>
    </location>
</feature>
<comment type="caution">
    <text evidence="8">The sequence shown here is derived from an EMBL/GenBank/DDBJ whole genome shotgun (WGS) entry which is preliminary data.</text>
</comment>
<dbReference type="Proteomes" id="UP000782610">
    <property type="component" value="Unassembled WGS sequence"/>
</dbReference>
<feature type="transmembrane region" description="Helical" evidence="6">
    <location>
        <begin position="212"/>
        <end position="232"/>
    </location>
</feature>
<dbReference type="SUPFAM" id="SSF103481">
    <property type="entry name" value="Multidrug resistance efflux transporter EmrE"/>
    <property type="match status" value="2"/>
</dbReference>
<comment type="subcellular location">
    <subcellularLocation>
        <location evidence="1">Membrane</location>
        <topology evidence="1">Multi-pass membrane protein</topology>
    </subcellularLocation>
</comment>
<dbReference type="AlphaFoldDB" id="A0A933L2N5"/>
<dbReference type="Pfam" id="PF00892">
    <property type="entry name" value="EamA"/>
    <property type="match status" value="1"/>
</dbReference>
<feature type="domain" description="EamA" evidence="7">
    <location>
        <begin position="9"/>
        <end position="140"/>
    </location>
</feature>
<accession>A0A933L2N5</accession>
<organism evidence="8 9">
    <name type="scientific">Devosia nanyangense</name>
    <dbReference type="NCBI Taxonomy" id="1228055"/>
    <lineage>
        <taxon>Bacteria</taxon>
        <taxon>Pseudomonadati</taxon>
        <taxon>Pseudomonadota</taxon>
        <taxon>Alphaproteobacteria</taxon>
        <taxon>Hyphomicrobiales</taxon>
        <taxon>Devosiaceae</taxon>
        <taxon>Devosia</taxon>
    </lineage>
</organism>
<sequence>MTSQASNLRGIAFMVLATGFFSLNDALMKLATVGLPPFEVLCLRGVMASLWALPVILLTGNGKQVRHVFDKWVLIRNGFELFAVLCFVVALANMPIADVTALGQIAPMLLLLGVALLYRDRIGVPRMVLIALGFLGALLVAQPGAHGVSVYAVLGILCAVGSAARDIAGRKVSAAIPTLVVVFGTLLTVMAGAGVATLLFERFVMPDTWHLLLLAGSGFLLGLGHLFIFMSYRTGATAVVAPFYYMFAIWAVGTGAFIFGTLPNALALAGIALILVSGITIVLMDERRRRLAVELDPVA</sequence>
<dbReference type="PANTHER" id="PTHR22911">
    <property type="entry name" value="ACYL-MALONYL CONDENSING ENZYME-RELATED"/>
    <property type="match status" value="1"/>
</dbReference>
<dbReference type="InterPro" id="IPR037185">
    <property type="entry name" value="EmrE-like"/>
</dbReference>
<proteinExistence type="inferred from homology"/>